<feature type="region of interest" description="Disordered" evidence="13">
    <location>
        <begin position="186"/>
        <end position="211"/>
    </location>
</feature>
<feature type="compositionally biased region" description="Polar residues" evidence="13">
    <location>
        <begin position="3280"/>
        <end position="3296"/>
    </location>
</feature>
<dbReference type="Proteomes" id="UP000694891">
    <property type="component" value="Unplaced"/>
</dbReference>
<dbReference type="FunFam" id="3.40.50.300:FF:000529">
    <property type="entry name" value="helicase SRCAP isoform X1"/>
    <property type="match status" value="1"/>
</dbReference>
<dbReference type="GO" id="GO:0016887">
    <property type="term" value="F:ATP hydrolysis activity"/>
    <property type="evidence" value="ECO:0007669"/>
    <property type="project" value="TreeGrafter"/>
</dbReference>
<feature type="compositionally biased region" description="Basic and acidic residues" evidence="13">
    <location>
        <begin position="2764"/>
        <end position="2774"/>
    </location>
</feature>
<feature type="compositionally biased region" description="Polar residues" evidence="13">
    <location>
        <begin position="3544"/>
        <end position="3563"/>
    </location>
</feature>
<feature type="region of interest" description="Disordered" evidence="13">
    <location>
        <begin position="1227"/>
        <end position="1367"/>
    </location>
</feature>
<feature type="compositionally biased region" description="Basic and acidic residues" evidence="13">
    <location>
        <begin position="264"/>
        <end position="274"/>
    </location>
</feature>
<dbReference type="InterPro" id="IPR038718">
    <property type="entry name" value="SNF2-like_sf"/>
</dbReference>
<feature type="compositionally biased region" description="Low complexity" evidence="13">
    <location>
        <begin position="1417"/>
        <end position="1428"/>
    </location>
</feature>
<feature type="compositionally biased region" description="Low complexity" evidence="13">
    <location>
        <begin position="3969"/>
        <end position="3989"/>
    </location>
</feature>
<dbReference type="GeneTree" id="ENSGT00940000157457"/>
<evidence type="ECO:0000256" key="12">
    <source>
        <dbReference type="ARBA" id="ARBA00023242"/>
    </source>
</evidence>
<feature type="compositionally biased region" description="Basic and acidic residues" evidence="13">
    <location>
        <begin position="3261"/>
        <end position="3272"/>
    </location>
</feature>
<feature type="region of interest" description="Disordered" evidence="13">
    <location>
        <begin position="1385"/>
        <end position="1476"/>
    </location>
</feature>
<dbReference type="PANTHER" id="PTHR45685">
    <property type="entry name" value="HELICASE SRCAP-RELATED"/>
    <property type="match status" value="1"/>
</dbReference>
<feature type="compositionally biased region" description="Low complexity" evidence="13">
    <location>
        <begin position="4265"/>
        <end position="4294"/>
    </location>
</feature>
<feature type="compositionally biased region" description="Acidic residues" evidence="13">
    <location>
        <begin position="921"/>
        <end position="940"/>
    </location>
</feature>
<dbReference type="PRINTS" id="PR00929">
    <property type="entry name" value="ATHOOK"/>
</dbReference>
<accession>A0A3B4Z3S4</accession>
<evidence type="ECO:0000256" key="13">
    <source>
        <dbReference type="SAM" id="MobiDB-lite"/>
    </source>
</evidence>
<dbReference type="GO" id="GO:0140096">
    <property type="term" value="F:catalytic activity, acting on a protein"/>
    <property type="evidence" value="ECO:0007669"/>
    <property type="project" value="UniProtKB-ARBA"/>
</dbReference>
<feature type="compositionally biased region" description="Acidic residues" evidence="13">
    <location>
        <begin position="1398"/>
        <end position="1416"/>
    </location>
</feature>
<dbReference type="GO" id="GO:0005524">
    <property type="term" value="F:ATP binding"/>
    <property type="evidence" value="ECO:0007669"/>
    <property type="project" value="UniProtKB-KW"/>
</dbReference>
<feature type="compositionally biased region" description="Basic and acidic residues" evidence="13">
    <location>
        <begin position="3758"/>
        <end position="3773"/>
    </location>
</feature>
<dbReference type="SMART" id="SM00384">
    <property type="entry name" value="AT_hook"/>
    <property type="match status" value="3"/>
</dbReference>
<feature type="domain" description="Helicase ATP-binding" evidence="14">
    <location>
        <begin position="1522"/>
        <end position="1687"/>
    </location>
</feature>
<evidence type="ECO:0000256" key="5">
    <source>
        <dbReference type="ARBA" id="ARBA00022801"/>
    </source>
</evidence>
<feature type="compositionally biased region" description="Basic and acidic residues" evidence="13">
    <location>
        <begin position="3945"/>
        <end position="3960"/>
    </location>
</feature>
<feature type="compositionally biased region" description="Polar residues" evidence="13">
    <location>
        <begin position="2166"/>
        <end position="2176"/>
    </location>
</feature>
<feature type="compositionally biased region" description="Polar residues" evidence="13">
    <location>
        <begin position="3510"/>
        <end position="3536"/>
    </location>
</feature>
<feature type="region of interest" description="Disordered" evidence="13">
    <location>
        <begin position="3575"/>
        <end position="3668"/>
    </location>
</feature>
<feature type="compositionally biased region" description="Basic and acidic residues" evidence="13">
    <location>
        <begin position="1061"/>
        <end position="1070"/>
    </location>
</feature>
<feature type="compositionally biased region" description="Polar residues" evidence="13">
    <location>
        <begin position="4248"/>
        <end position="4257"/>
    </location>
</feature>
<organism evidence="17">
    <name type="scientific">Stegastes partitus</name>
    <name type="common">bicolor damselfish</name>
    <dbReference type="NCBI Taxonomy" id="144197"/>
    <lineage>
        <taxon>Eukaryota</taxon>
        <taxon>Metazoa</taxon>
        <taxon>Chordata</taxon>
        <taxon>Craniata</taxon>
        <taxon>Vertebrata</taxon>
        <taxon>Euteleostomi</taxon>
        <taxon>Actinopterygii</taxon>
        <taxon>Neopterygii</taxon>
        <taxon>Teleostei</taxon>
        <taxon>Neoteleostei</taxon>
        <taxon>Acanthomorphata</taxon>
        <taxon>Ovalentaria</taxon>
        <taxon>Pomacentridae</taxon>
        <taxon>Stegastes</taxon>
    </lineage>
</organism>
<protein>
    <submittedName>
        <fullName evidence="19">Helicase SRCAP isoform X1</fullName>
    </submittedName>
    <submittedName>
        <fullName evidence="17">Snf2 related CREBBP activator protein</fullName>
    </submittedName>
</protein>
<feature type="region of interest" description="Disordered" evidence="13">
    <location>
        <begin position="994"/>
        <end position="1070"/>
    </location>
</feature>
<gene>
    <name evidence="19" type="primary">srcap</name>
</gene>
<dbReference type="STRING" id="144197.ENSSPAP00000001876"/>
<evidence type="ECO:0000313" key="18">
    <source>
        <dbReference type="Proteomes" id="UP000694891"/>
    </source>
</evidence>
<feature type="compositionally biased region" description="Acidic residues" evidence="13">
    <location>
        <begin position="1320"/>
        <end position="1342"/>
    </location>
</feature>
<feature type="compositionally biased region" description="Low complexity" evidence="13">
    <location>
        <begin position="315"/>
        <end position="351"/>
    </location>
</feature>
<feature type="compositionally biased region" description="Low complexity" evidence="13">
    <location>
        <begin position="2968"/>
        <end position="2977"/>
    </location>
</feature>
<feature type="compositionally biased region" description="Basic and acidic residues" evidence="13">
    <location>
        <begin position="1275"/>
        <end position="1289"/>
    </location>
</feature>
<dbReference type="Gene3D" id="3.40.50.10810">
    <property type="entry name" value="Tandem AAA-ATPase domain"/>
    <property type="match status" value="1"/>
</dbReference>
<evidence type="ECO:0000313" key="17">
    <source>
        <dbReference type="Ensembl" id="ENSSPAP00000001876.1"/>
    </source>
</evidence>
<dbReference type="GO" id="GO:0003677">
    <property type="term" value="F:DNA binding"/>
    <property type="evidence" value="ECO:0007669"/>
    <property type="project" value="UniProtKB-KW"/>
</dbReference>
<dbReference type="Pfam" id="PF00176">
    <property type="entry name" value="SNF2-rel_dom"/>
    <property type="match status" value="1"/>
</dbReference>
<dbReference type="GO" id="GO:0006338">
    <property type="term" value="P:chromatin remodeling"/>
    <property type="evidence" value="ECO:0007669"/>
    <property type="project" value="UniProtKB-ARBA"/>
</dbReference>
<feature type="compositionally biased region" description="Basic and acidic residues" evidence="13">
    <location>
        <begin position="2956"/>
        <end position="2967"/>
    </location>
</feature>
<feature type="compositionally biased region" description="Low complexity" evidence="13">
    <location>
        <begin position="2225"/>
        <end position="2264"/>
    </location>
</feature>
<dbReference type="GeneID" id="103354402"/>
<feature type="compositionally biased region" description="Basic and acidic residues" evidence="13">
    <location>
        <begin position="4040"/>
        <end position="4054"/>
    </location>
</feature>
<feature type="compositionally biased region" description="Pro residues" evidence="13">
    <location>
        <begin position="2271"/>
        <end position="2284"/>
    </location>
</feature>
<evidence type="ECO:0000256" key="11">
    <source>
        <dbReference type="ARBA" id="ARBA00023163"/>
    </source>
</evidence>
<dbReference type="RefSeq" id="XP_008275974.1">
    <property type="nucleotide sequence ID" value="XM_008277752.1"/>
</dbReference>
<evidence type="ECO:0000256" key="10">
    <source>
        <dbReference type="ARBA" id="ARBA00023125"/>
    </source>
</evidence>
<keyword evidence="18" id="KW-1185">Reference proteome</keyword>
<feature type="compositionally biased region" description="Low complexity" evidence="13">
    <location>
        <begin position="2114"/>
        <end position="2128"/>
    </location>
</feature>
<feature type="compositionally biased region" description="Low complexity" evidence="13">
    <location>
        <begin position="3628"/>
        <end position="3668"/>
    </location>
</feature>
<feature type="region of interest" description="Disordered" evidence="13">
    <location>
        <begin position="3436"/>
        <end position="3563"/>
    </location>
</feature>
<feature type="region of interest" description="Disordered" evidence="13">
    <location>
        <begin position="264"/>
        <end position="351"/>
    </location>
</feature>
<feature type="compositionally biased region" description="Basic and acidic residues" evidence="13">
    <location>
        <begin position="3890"/>
        <end position="3903"/>
    </location>
</feature>
<keyword evidence="9" id="KW-0805">Transcription regulation</keyword>
<feature type="compositionally biased region" description="Acidic residues" evidence="13">
    <location>
        <begin position="1429"/>
        <end position="1454"/>
    </location>
</feature>
<dbReference type="PROSITE" id="PS51204">
    <property type="entry name" value="HSA"/>
    <property type="match status" value="1"/>
</dbReference>
<feature type="compositionally biased region" description="Low complexity" evidence="13">
    <location>
        <begin position="1038"/>
        <end position="1053"/>
    </location>
</feature>
<dbReference type="FunFam" id="3.40.50.10810:FF:000005">
    <property type="entry name" value="Photoperiod-independent early flowering 1"/>
    <property type="match status" value="1"/>
</dbReference>
<evidence type="ECO:0000259" key="16">
    <source>
        <dbReference type="PROSITE" id="PS51204"/>
    </source>
</evidence>
<feature type="compositionally biased region" description="Polar residues" evidence="13">
    <location>
        <begin position="4077"/>
        <end position="4115"/>
    </location>
</feature>
<feature type="region of interest" description="Disordered" evidence="13">
    <location>
        <begin position="1948"/>
        <end position="1967"/>
    </location>
</feature>
<dbReference type="InterPro" id="IPR050520">
    <property type="entry name" value="INO80/SWR1_helicase"/>
</dbReference>
<feature type="compositionally biased region" description="Polar residues" evidence="13">
    <location>
        <begin position="3490"/>
        <end position="3502"/>
    </location>
</feature>
<feature type="compositionally biased region" description="Low complexity" evidence="13">
    <location>
        <begin position="4057"/>
        <end position="4066"/>
    </location>
</feature>
<feature type="compositionally biased region" description="Low complexity" evidence="13">
    <location>
        <begin position="291"/>
        <end position="304"/>
    </location>
</feature>
<evidence type="ECO:0000256" key="6">
    <source>
        <dbReference type="ARBA" id="ARBA00022806"/>
    </source>
</evidence>
<proteinExistence type="inferred from homology"/>
<dbReference type="GO" id="GO:0042393">
    <property type="term" value="F:histone binding"/>
    <property type="evidence" value="ECO:0007669"/>
    <property type="project" value="TreeGrafter"/>
</dbReference>
<feature type="compositionally biased region" description="Low complexity" evidence="13">
    <location>
        <begin position="3150"/>
        <end position="3164"/>
    </location>
</feature>
<reference evidence="19" key="2">
    <citation type="submission" date="2025-04" db="UniProtKB">
        <authorList>
            <consortium name="RefSeq"/>
        </authorList>
    </citation>
    <scope>IDENTIFICATION</scope>
</reference>
<evidence type="ECO:0000256" key="9">
    <source>
        <dbReference type="ARBA" id="ARBA00023015"/>
    </source>
</evidence>
<feature type="compositionally biased region" description="Polar residues" evidence="13">
    <location>
        <begin position="848"/>
        <end position="872"/>
    </location>
</feature>
<sequence length="4294" mass="463492">MENAPPTSLPETLTVSSDSQDIISEEVLTEESVAEVVGVARSLPTSLAEDCSSSAEMQRLPAPLCPPLASQIDSTVQELQYGSQTGKEKSHSNSQTNQIQPSREGAGLVVITGTKETQAVTLEYKPETGTNMELGGKEHTGGNILIQPQSQIYFTVTSSSAPQSSVGFTVTTAHGAMEQSDRDALVHANQGSHIPPSGAAEQAGSHQDSELSVLPLSPAENREIKQTDLSKTQPKIIKEISNDAREIQKESSLQSVETFEHVKALSDTSHKETQPHSAEILETPKARESLPGKGSSMSSSNEGSCNPLEEMQIESSTQEEQTDMTTSSSDSTMLPECSSLQGSSSKPSSASPLFDTGLVVSLQAGEVFKAGSSHTSDQVPTTQTSLIDEFVHTANAQEIVVVREEAHITGDWSNMHLNQSYLLQREDGSVCEAAIVNELSSELSAGEPKLYEESVQAEMEMVSQPVEVYEFCGLVEEVAEETVCATSSAQMPHSPGYEVNLFNALLENSEEYTVKEDLETTIHTVGESGTIIISQQPLPSSNDLNQIQACSNNNSHNLSIQNTRVAAVEQHLVLDANQAVEVAHSSEVCLVEVAAVTSDSFTVEQTDTSTQIGTHCSQVSAAVSDQTEVSDSAIIQTVLPKPETEATAGSISLLSPVVTVTGQDMGMQSPVAVAVHVSHVENRPSLNQTPGVTVVSATKPEVCVSSHEGTKETPAATETPSQIIQNVVVPTETKPEAFSTAHSGINPKLLLLKPGETPLLKHPPSLLAQVSKQQNAAGKLANAHSSWSGTVSEECLPQTISAADSLCAPVALSSQTDQTQCSVNKTPVAAAPVKVQQPTVSCNISLQRDQAASVTSTTPASKSEALTVTKTDPASRDVFAPTDAPPLATPHTLDMASVEREHTATTSTSPEDPVSRPDPLYVEEESEDMEQDEPTGEAEAQEATSGQVSSPEEGSDEEPDKSDMTTPSSPHKHGQSRTDRKALFLKVRQWIADRVTVNSSPVSPSTSSCYPSPSATADWSTQRRERSSPLRGPHGKFVSPSSVGGYSSSSSPPDQTTTQRSRGERHTDMAELAKHEADIEHRTQALKREGFWSMKRLTRLTEPPRPKVHWDYLCEEMQWLSADFAQERRWKRGVARKVVRMVMRHHEELRQKEEKAKRDEHAKIRRVASSIAKEVRAFWSSVEKVVQYKQQSRLEEKRKKALDLQLDFIVGQTEKYSDLLSKSLAPSRPAETVLTPQKSAPPPVDEDDRDFEPPCEEEDDEETIEVEEQQEGNDAESHRREIELLKEEGMLPLDQLLSTLKLPQDLGSDEECSEATSSSAEEEEEDGEFTANEEDAEDEEDTIAAQEKVEGNVDHAEEIDDLTKEGDMSIEELLEKYKGAYASDFEAPSASGSKASSDLEESGDEEVETEEDESDVESNSSSSDSAGDSAEEDESEKEDEESEEEDDDCGDEGMEVLLKEGDNSPPSSTSRPKKEISHIAATAESLQPKGYTLATTKVKTPIPFLLHGTLREYQHIGLDWLVTMYEKKLNGILADEMGLGKTIQTIALLAHLACEKGNWGPHLIIVPTSVMLNWEMELKRWCPGFKILTYFGSQKERKLKRQGWTKPNAFHVCITSYKLVLQDHQAFRRKSWRYLILDEAQNIKNFKSQRWQSLLNFNSHRRLLLTGTPLQNSLMELWSLMHFLMPHVFQSHREFKEWFSNPLTGMIEGSQEYNEGLVKRLHKVLRPFLLRRIKADVEKQMPKKYEHVVRCRLSKRQRFLYDDFMAQASTRETLASGHFMSVINILMQLRKVCNHPNLFDPRPIQSPFITQPIVFHTASLVQDALDVLPLKRCDLSMFDLVGLESRVSRYQADVFLPRHKVSRLLIQEIMESPEPPPRPKPVRMKVNRMFQPPPKSDNRPVLLMNKPTCSVPPAAQIPKPPPVAEVASTPAPAPVVQQVVCSVAPTPPRPSMHPTAQTAVRSSAPKPVLTVRPPSAPCTASIPAHPSPNPSTVMPQRVLLSPDMQARLPSGEVVSIAQLASLAGRPVSSCQGSKPVTFQLQGNKLTLSGAQIHQVPAAPARPVQGNVMHLVSSGVQHHLISQPAQVSVQSTANAHPANAPSTAAPANRLPNNASSQVPSSMVSSPGVVKIVVRQSTGKEGGPVPTLAVAPSPRVAPQASPSLHPHANTTPVRNTAPLQIAQRTPGPATAHYTIAPPRNPSSTPNQPQPLRPVLKVVQPPASSTEQPASAQVPSSSSVSKTSATPRDSSSSSSTSQTPATTKAKPSLGAKACPPPRRVPRPPPRSPFYMSWLADSHKQQRDSRLDFIIRVNERHCGAKPMYGQEVLDFLTFLPGPRPSPAALTSQSDWSRSGHSSCLYAQQQNKFDYWFQSHAVREAIHSIEERLELFTDIIDRFTFAIPPVEAPPISMHCCHPPPSLSHKQAVFSSMLSTQVIPLTGSLHRIQCYMRTQFPDLRLIQYDCGKLQTLHTLLRKLKTGGHRVLIFTQMTRMLDVLEQFLNYHGHIYLRLDGSTRVEQRQALMERFNADRRIFCFILSTRSGGVGVNLTGADTVVFYDSDWNPTMDAQAQDRCHRIGQTRDVHIYRLISERTVEENILKKANQKRMLGDMAIEGGNFTTAFFKQQTIRELFDVNEGEKREVAVELSVPQAEEEEGGNKQSTTILEQALCRAEDEEDIVAASQAKAEQVAELAEFNENIPLDDGGEQEEVEELSKAEQEIAALVEQLTPIERYAMNFLEASLEDVCKEELKQAEEQVEAARKGLDQAKEEGLKLHASSDDDEDDFLTAPASAEPAQPAPARRGRKPKDKTVTSTRTSGRLRGASPETEAEPTTPREVPERLRFGLRGRGAAKDAATVSTTPSRSDHPRTSSSSKVQDSSKSSKASSPARDHQTVKTRTQPNRSHPSPVPSPPTSSPPGGKQPCAGEADGKNSKAGKEEKEGENERRVSESSLESSCPADHQTKDDDSKDHSAMSPPSTSSRSPRKRQSADNEVLRGLVEDSPSAKVLRKLPGRLVTVVEEKEPRRRRRRGSGTGGGGSSEEAAVEENAAGFVDESNKDSTSPSPDGKTKATVTKSPQDQESTPTLAVHPQPVRGYPPYSPPHLSPDMPVLRNLPVRRRLETESRMAAQLGEQLLGRGRGGNQSKKTDTAPGKDASSASAESSVNSLVAPLKRKRGRPPKTPPRISETDITTTPSPQPTSPSEEVNPALSPKRKRGRPPKDVTMADAVSEEQNSDVSATSKTDTSTEAADTLETPVAVFNTSQDSESAKAEETDTKTEVSAPAAKTNQDSTPVLATDQTPTAPLPVAVSTEVVSSAPARDTASSVSLSTCATALVTATASSPPASTVSSTPAGVKPTLVVSAASEAAAEPNSSLSAAVRTTGPDSAKTTTVATPVVSAPPTLSHAVPPSTHPTITTTAATTLVSKSSSDTPAVTTTVKSLTTTTAAKASPPTSAPSTAPALTSTSPATQKPPATPLSPATASPKPTSTATPPPLQTVQASSTNSETPVKTMHTDILNTSPTTSNKPPLTPPVTNVALSTVNTPPPSSPKARTNVTSTKIPVTTSPTTDVHMATQVQAATESVKSSAASAISSQSPATSAEAKSAAATSPPHIEEVKVTPPLAATPSKVHTSFTPTTTAEKTVKTPVTTSTEPTPAPPTVTTTTSSSENSVATTNDATTHISTITVATVAASTAAPVFITQTAAVIPPQVQNSDSTDVSTKAATSAPTSGALPEKQSFEPAQKESACKSDSDKVTEMEVDAVDAEAKTCKEKEDKKQDISKSQPKRRKVESSSETKDGESGRDGGGAGGETKSPTNPQKEEAKQQTEEENTEDQSPHNQKKSLSRQSSQESTRSSSPSSGCSTSTLTRHAHHKRTYENRHPAKRRRMDVTSEAGTEEMKEEGGEKKEESGETEVTAAISRRRRSRSPSSSSDSDSSDSRKEHRLTRSGKRRLQDQETVKGSKERKGTNPSHSSDRNASNNTNTSTGGESGSDTSSVRLTRKSAGPHPPQDSKAQTNSAPSLPPEPEVLGKRCSALNAAAKLLAMKGRVDTPGHTTRRDSGAKAATTSTASPSDKNQKPKSKSVPASPQSNSVSLTNNKSGGSKPVTPNQMSRSASRSTRQCPGSLVPPLEDEYKRSRSEDKERGSRKPSRGKEGEGEAQSSSRGHSACSSMSSDGEGDCVGRSSRSRSSSNSSQRTHSISSQNTERRGSRSRAASSGSERERDRSSERAKRRDKKEKEQREGRKDSRRSHKLSQEVTSSSGTEGTPDRVLRSVAALAAVQARSPAASTRSSASQQRHNKT</sequence>
<dbReference type="GO" id="GO:0000812">
    <property type="term" value="C:Swr1 complex"/>
    <property type="evidence" value="ECO:0007669"/>
    <property type="project" value="TreeGrafter"/>
</dbReference>
<feature type="region of interest" description="Disordered" evidence="13">
    <location>
        <begin position="3704"/>
        <end position="4294"/>
    </location>
</feature>
<feature type="compositionally biased region" description="Polar residues" evidence="13">
    <location>
        <begin position="92"/>
        <end position="101"/>
    </location>
</feature>
<dbReference type="InterPro" id="IPR027417">
    <property type="entry name" value="P-loop_NTPase"/>
</dbReference>
<keyword evidence="8" id="KW-0156">Chromatin regulator</keyword>
<dbReference type="InterPro" id="IPR049730">
    <property type="entry name" value="SNF2/RAD54-like_C"/>
</dbReference>
<feature type="compositionally biased region" description="Low complexity" evidence="13">
    <location>
        <begin position="2865"/>
        <end position="2882"/>
    </location>
</feature>
<feature type="domain" description="HSA" evidence="16">
    <location>
        <begin position="1097"/>
        <end position="1169"/>
    </location>
</feature>
<keyword evidence="3" id="KW-0597">Phosphoprotein</keyword>
<dbReference type="PANTHER" id="PTHR45685:SF1">
    <property type="entry name" value="HELICASE SRCAP"/>
    <property type="match status" value="1"/>
</dbReference>
<feature type="compositionally biased region" description="Low complexity" evidence="13">
    <location>
        <begin position="3838"/>
        <end position="3861"/>
    </location>
</feature>
<evidence type="ECO:0000256" key="2">
    <source>
        <dbReference type="ARBA" id="ARBA00009220"/>
    </source>
</evidence>
<feature type="compositionally biased region" description="Polar residues" evidence="13">
    <location>
        <begin position="3066"/>
        <end position="3080"/>
    </location>
</feature>
<feature type="compositionally biased region" description="Low complexity" evidence="13">
    <location>
        <begin position="2090"/>
        <end position="2107"/>
    </location>
</feature>
<keyword evidence="10" id="KW-0238">DNA-binding</keyword>
<dbReference type="Ensembl" id="ENSSPAT00000001908.1">
    <property type="protein sequence ID" value="ENSSPAP00000001876.1"/>
    <property type="gene ID" value="ENSSPAG00000001342.1"/>
</dbReference>
<comment type="subcellular location">
    <subcellularLocation>
        <location evidence="1">Nucleus</location>
    </subcellularLocation>
</comment>
<feature type="region of interest" description="Disordered" evidence="13">
    <location>
        <begin position="848"/>
        <end position="981"/>
    </location>
</feature>
<dbReference type="GO" id="GO:0010468">
    <property type="term" value="P:regulation of gene expression"/>
    <property type="evidence" value="ECO:0007669"/>
    <property type="project" value="UniProtKB-ARBA"/>
</dbReference>
<evidence type="ECO:0000256" key="1">
    <source>
        <dbReference type="ARBA" id="ARBA00004123"/>
    </source>
</evidence>
<dbReference type="InterPro" id="IPR014001">
    <property type="entry name" value="Helicase_ATP-bd"/>
</dbReference>
<keyword evidence="4" id="KW-0547">Nucleotide-binding</keyword>
<evidence type="ECO:0000256" key="8">
    <source>
        <dbReference type="ARBA" id="ARBA00022853"/>
    </source>
</evidence>
<dbReference type="InterPro" id="IPR000330">
    <property type="entry name" value="SNF2_N"/>
</dbReference>
<feature type="compositionally biased region" description="Low complexity" evidence="13">
    <location>
        <begin position="3436"/>
        <end position="3484"/>
    </location>
</feature>
<feature type="region of interest" description="Disordered" evidence="13">
    <location>
        <begin position="2083"/>
        <end position="2285"/>
    </location>
</feature>
<reference evidence="17" key="1">
    <citation type="submission" date="2023-09" db="UniProtKB">
        <authorList>
            <consortium name="Ensembl"/>
        </authorList>
    </citation>
    <scope>IDENTIFICATION</scope>
</reference>
<feature type="compositionally biased region" description="Basic and acidic residues" evidence="13">
    <location>
        <begin position="3735"/>
        <end position="3750"/>
    </location>
</feature>
<feature type="compositionally biased region" description="Basic and acidic residues" evidence="13">
    <location>
        <begin position="3783"/>
        <end position="3796"/>
    </location>
</feature>
<evidence type="ECO:0000256" key="3">
    <source>
        <dbReference type="ARBA" id="ARBA00022553"/>
    </source>
</evidence>
<dbReference type="OrthoDB" id="372624at2759"/>
<dbReference type="InterPro" id="IPR017956">
    <property type="entry name" value="AT_hook_DNA-bd_motif"/>
</dbReference>
<feature type="region of interest" description="Disordered" evidence="13">
    <location>
        <begin position="79"/>
        <end position="103"/>
    </location>
</feature>
<keyword evidence="12" id="KW-0539">Nucleus</keyword>
<keyword evidence="11" id="KW-0804">Transcription</keyword>
<keyword evidence="6 19" id="KW-0347">Helicase</keyword>
<feature type="region of interest" description="Disordered" evidence="13">
    <location>
        <begin position="2764"/>
        <end position="3297"/>
    </location>
</feature>
<evidence type="ECO:0000256" key="7">
    <source>
        <dbReference type="ARBA" id="ARBA00022840"/>
    </source>
</evidence>
<name>A0A3B4Z3S4_9TELE</name>
<dbReference type="Gene3D" id="3.40.50.300">
    <property type="entry name" value="P-loop containing nucleotide triphosphate hydrolases"/>
    <property type="match status" value="1"/>
</dbReference>
<dbReference type="Pfam" id="PF07529">
    <property type="entry name" value="HSA"/>
    <property type="match status" value="1"/>
</dbReference>
<dbReference type="InterPro" id="IPR014012">
    <property type="entry name" value="HSA_dom"/>
</dbReference>
<dbReference type="CTD" id="10847"/>
<feature type="compositionally biased region" description="Low complexity" evidence="13">
    <location>
        <begin position="2784"/>
        <end position="2796"/>
    </location>
</feature>
<evidence type="ECO:0000259" key="14">
    <source>
        <dbReference type="PROSITE" id="PS51192"/>
    </source>
</evidence>
<feature type="compositionally biased region" description="Low complexity" evidence="13">
    <location>
        <begin position="3576"/>
        <end position="3605"/>
    </location>
</feature>
<dbReference type="SUPFAM" id="SSF52540">
    <property type="entry name" value="P-loop containing nucleoside triphosphate hydrolases"/>
    <property type="match status" value="3"/>
</dbReference>
<feature type="compositionally biased region" description="Basic and acidic residues" evidence="13">
    <location>
        <begin position="2923"/>
        <end position="2944"/>
    </location>
</feature>
<dbReference type="Pfam" id="PF00271">
    <property type="entry name" value="Helicase_C"/>
    <property type="match status" value="1"/>
</dbReference>
<comment type="similarity">
    <text evidence="2">Belongs to the SNF2/RAD54 helicase family. SWR1 subfamily.</text>
</comment>
<evidence type="ECO:0000313" key="19">
    <source>
        <dbReference type="RefSeq" id="XP_008275974.1"/>
    </source>
</evidence>
<dbReference type="InterPro" id="IPR001650">
    <property type="entry name" value="Helicase_C-like"/>
</dbReference>
<dbReference type="SMART" id="SM00573">
    <property type="entry name" value="HSA"/>
    <property type="match status" value="1"/>
</dbReference>
<feature type="compositionally biased region" description="Basic and acidic residues" evidence="13">
    <location>
        <begin position="4125"/>
        <end position="4149"/>
    </location>
</feature>
<evidence type="ECO:0000256" key="4">
    <source>
        <dbReference type="ARBA" id="ARBA00022741"/>
    </source>
</evidence>
<dbReference type="GO" id="GO:0004386">
    <property type="term" value="F:helicase activity"/>
    <property type="evidence" value="ECO:0007669"/>
    <property type="project" value="UniProtKB-KW"/>
</dbReference>
<evidence type="ECO:0000259" key="15">
    <source>
        <dbReference type="PROSITE" id="PS51194"/>
    </source>
</evidence>
<dbReference type="CDD" id="cd18003">
    <property type="entry name" value="DEXQc_SRCAP"/>
    <property type="match status" value="1"/>
</dbReference>
<dbReference type="PROSITE" id="PS51192">
    <property type="entry name" value="HELICASE_ATP_BIND_1"/>
    <property type="match status" value="1"/>
</dbReference>
<dbReference type="CDD" id="cd18793">
    <property type="entry name" value="SF2_C_SNF"/>
    <property type="match status" value="1"/>
</dbReference>
<feature type="compositionally biased region" description="Basic and acidic residues" evidence="13">
    <location>
        <begin position="1347"/>
        <end position="1367"/>
    </location>
</feature>
<dbReference type="GO" id="GO:0010557">
    <property type="term" value="P:positive regulation of macromolecule biosynthetic process"/>
    <property type="evidence" value="ECO:0007669"/>
    <property type="project" value="UniProtKB-ARBA"/>
</dbReference>
<dbReference type="SMART" id="SM00490">
    <property type="entry name" value="HELICc"/>
    <property type="match status" value="1"/>
</dbReference>
<feature type="compositionally biased region" description="Low complexity" evidence="13">
    <location>
        <begin position="4028"/>
        <end position="4037"/>
    </location>
</feature>
<feature type="compositionally biased region" description="Low complexity" evidence="13">
    <location>
        <begin position="999"/>
        <end position="1014"/>
    </location>
</feature>
<feature type="compositionally biased region" description="Pro residues" evidence="13">
    <location>
        <begin position="2902"/>
        <end position="2911"/>
    </location>
</feature>
<keyword evidence="5" id="KW-0378">Hydrolase</keyword>
<feature type="region of interest" description="Disordered" evidence="13">
    <location>
        <begin position="1"/>
        <end position="20"/>
    </location>
</feature>
<feature type="compositionally biased region" description="Low complexity" evidence="13">
    <location>
        <begin position="4176"/>
        <end position="4195"/>
    </location>
</feature>
<dbReference type="SMART" id="SM00487">
    <property type="entry name" value="DEXDc"/>
    <property type="match status" value="1"/>
</dbReference>
<feature type="compositionally biased region" description="Polar residues" evidence="13">
    <location>
        <begin position="4152"/>
        <end position="4167"/>
    </location>
</feature>
<feature type="compositionally biased region" description="Polar residues" evidence="13">
    <location>
        <begin position="3229"/>
        <end position="3243"/>
    </location>
</feature>
<feature type="compositionally biased region" description="Basic residues" evidence="13">
    <location>
        <begin position="3935"/>
        <end position="3944"/>
    </location>
</feature>
<feature type="compositionally biased region" description="Acidic residues" evidence="13">
    <location>
        <begin position="1244"/>
        <end position="1274"/>
    </location>
</feature>
<keyword evidence="7" id="KW-0067">ATP-binding</keyword>
<feature type="compositionally biased region" description="Basic and acidic residues" evidence="13">
    <location>
        <begin position="4212"/>
        <end position="4238"/>
    </location>
</feature>
<feature type="compositionally biased region" description="Polar residues" evidence="13">
    <location>
        <begin position="3704"/>
        <end position="3722"/>
    </location>
</feature>
<dbReference type="PROSITE" id="PS51194">
    <property type="entry name" value="HELICASE_CTER"/>
    <property type="match status" value="1"/>
</dbReference>
<feature type="domain" description="Helicase C-terminal" evidence="15">
    <location>
        <begin position="2465"/>
        <end position="2615"/>
    </location>
</feature>